<feature type="region of interest" description="Disordered" evidence="1">
    <location>
        <begin position="340"/>
        <end position="359"/>
    </location>
</feature>
<gene>
    <name evidence="2" type="ORF">VIN7_7700</name>
</gene>
<evidence type="ECO:0000313" key="3">
    <source>
        <dbReference type="Proteomes" id="UP000009009"/>
    </source>
</evidence>
<dbReference type="HOGENOM" id="CLU_628749_0_0_1"/>
<organism evidence="2 3">
    <name type="scientific">Saccharomyces cerevisiae x Saccharomyces kudriavzevii (strain VIN7)</name>
    <name type="common">Yeast</name>
    <dbReference type="NCBI Taxonomy" id="1095631"/>
    <lineage>
        <taxon>Eukaryota</taxon>
        <taxon>Fungi</taxon>
        <taxon>Dikarya</taxon>
        <taxon>Ascomycota</taxon>
        <taxon>Saccharomycotina</taxon>
        <taxon>Saccharomycetes</taxon>
        <taxon>Saccharomycetales</taxon>
        <taxon>Saccharomycetaceae</taxon>
        <taxon>Saccharomyces</taxon>
    </lineage>
</organism>
<sequence length="449" mass="49283">MDTSNSNQDHDSHVAEQTEDDNAYMPPSPSMSESSMIFERNVEDPSYLYKTVSNNAANSLSRHSSRTSLFNHNNSSNRNFHNLSQKSSAVNLHLQPSRTNESIASYQTYNPDFIVQTPLDHRRTIENFVPPALDAGCSIVTDEATGLDDVDMVYSRRPSTIGLDRALGRTRSLSSQSFDNEASPAHPRSPNEHGSRLLRFYSYADMLSDDNNNSASNSTSTPSSANPLRRPPMQNHYSFSSSLLNSPSHLPSPPSASTSPSQHMNFTNPFIISRRYSNTTVNNANGTGAGSATGAALSRSPSNQQYLLKQQRSPSGNARSRRNSNRPGSVANIMVGKPKSKFHIESSGSEGFSSEEEDNTMIERDTLNLKQKLQSQLAQPPSIAVNTINDNHHQNNNNINYNNSNNNNNNNNNNIKNNNQNSPAFPNLNPGSKSNSNSTITSMNPGTTE</sequence>
<feature type="region of interest" description="Disordered" evidence="1">
    <location>
        <begin position="165"/>
        <end position="195"/>
    </location>
</feature>
<name>H0GW57_SACCK</name>
<feature type="region of interest" description="Disordered" evidence="1">
    <location>
        <begin position="282"/>
        <end position="333"/>
    </location>
</feature>
<feature type="compositionally biased region" description="Low complexity" evidence="1">
    <location>
        <begin position="282"/>
        <end position="296"/>
    </location>
</feature>
<feature type="compositionally biased region" description="Low complexity" evidence="1">
    <location>
        <begin position="386"/>
        <end position="421"/>
    </location>
</feature>
<proteinExistence type="predicted"/>
<feature type="compositionally biased region" description="Polar residues" evidence="1">
    <location>
        <begin position="171"/>
        <end position="180"/>
    </location>
</feature>
<evidence type="ECO:0000313" key="2">
    <source>
        <dbReference type="EMBL" id="EHN01960.1"/>
    </source>
</evidence>
<evidence type="ECO:0000256" key="1">
    <source>
        <dbReference type="SAM" id="MobiDB-lite"/>
    </source>
</evidence>
<dbReference type="AlphaFoldDB" id="H0GW57"/>
<accession>H0GW57</accession>
<feature type="region of interest" description="Disordered" evidence="1">
    <location>
        <begin position="386"/>
        <end position="449"/>
    </location>
</feature>
<reference evidence="2 3" key="1">
    <citation type="journal article" date="2012" name="FEMS Yeast Res.">
        <title>The genome sequence of the wine yeast VIN7 reveals an allotriploid hybrid genome with Saccharomyces cerevisiae and Saccharomyces kudriavzevii origins.</title>
        <authorList>
            <person name="Borneman A.R."/>
            <person name="Desany B.A."/>
            <person name="Riches D."/>
            <person name="Affourtit J.P."/>
            <person name="Forgan A.H."/>
            <person name="Pretorius I.S."/>
            <person name="Egholm M."/>
            <person name="Chambers P.J."/>
        </authorList>
    </citation>
    <scope>NUCLEOTIDE SEQUENCE [LARGE SCALE GENOMIC DNA]</scope>
    <source>
        <strain evidence="2 3">VIN7</strain>
    </source>
</reference>
<keyword evidence="3" id="KW-1185">Reference proteome</keyword>
<feature type="compositionally biased region" description="Polar residues" evidence="1">
    <location>
        <begin position="429"/>
        <end position="449"/>
    </location>
</feature>
<feature type="region of interest" description="Disordered" evidence="1">
    <location>
        <begin position="209"/>
        <end position="265"/>
    </location>
</feature>
<dbReference type="PhylomeDB" id="H0GW57"/>
<dbReference type="EMBL" id="AGVY01000253">
    <property type="protein sequence ID" value="EHN01960.1"/>
    <property type="molecule type" value="Genomic_DNA"/>
</dbReference>
<feature type="compositionally biased region" description="Polar residues" evidence="1">
    <location>
        <begin position="299"/>
        <end position="311"/>
    </location>
</feature>
<feature type="region of interest" description="Disordered" evidence="1">
    <location>
        <begin position="1"/>
        <end position="36"/>
    </location>
</feature>
<comment type="caution">
    <text evidence="2">The sequence shown here is derived from an EMBL/GenBank/DDBJ whole genome shotgun (WGS) entry which is preliminary data.</text>
</comment>
<dbReference type="OrthoDB" id="5364312at2759"/>
<protein>
    <submittedName>
        <fullName evidence="2">Vhs2p</fullName>
    </submittedName>
</protein>
<feature type="compositionally biased region" description="Low complexity" evidence="1">
    <location>
        <begin position="238"/>
        <end position="261"/>
    </location>
</feature>
<dbReference type="Proteomes" id="UP000009009">
    <property type="component" value="Unassembled WGS sequence"/>
</dbReference>
<feature type="compositionally biased region" description="Low complexity" evidence="1">
    <location>
        <begin position="209"/>
        <end position="227"/>
    </location>
</feature>